<dbReference type="PANTHER" id="PTHR10773">
    <property type="entry name" value="DNA-DIRECTED RNA POLYMERASES I, II, AND III SUBUNIT RPABC2"/>
    <property type="match status" value="1"/>
</dbReference>
<protein>
    <submittedName>
        <fullName evidence="1">Uncharacterized protein</fullName>
    </submittedName>
</protein>
<dbReference type="PANTHER" id="PTHR10773:SF19">
    <property type="match status" value="1"/>
</dbReference>
<sequence>TVIPAYAKNDVRIHIKSFPVVESHYCRKNSSKQYLDSSLNISKMYSLFVEKHPDTIIKESMYRRIFLTEFNMDFHFPKSDRCDTCEEHKVSLKEKLPADSEKYQLHVAEKNAMREARHKDRENSDATVLSFDLQNVITCPRAEISSFFYFSKLNVYNLTAHLKTKNGKKVYCALWTEVTGGRTGNDIASAVYKIVKKVLLDFPETDNLITWSDSCVPQNRNQMMTGAMMLILKNNPQLTSITMNYSTPGHGAVQEVDNIHSHIEKAFSGTEFFSPVSLMRILKIVNRKNPYVVLQMTENDFLDFAASSKELNMKLIPFTLISSLKLSQVFGLVEYNELHGQEMKHVNIKPTMRTSKRRKTSERLTEYISYEEPGTVQGIIKLKPEKKRDLKRMERFMPIVDREYYQVILNAH</sequence>
<gene>
    <name evidence="1" type="ORF">g.33730</name>
</gene>
<feature type="non-terminal residue" evidence="1">
    <location>
        <position position="1"/>
    </location>
</feature>
<accession>A0A1B6IV62</accession>
<dbReference type="AlphaFoldDB" id="A0A1B6IV62"/>
<dbReference type="EMBL" id="GECU01016881">
    <property type="protein sequence ID" value="JAS90825.1"/>
    <property type="molecule type" value="Transcribed_RNA"/>
</dbReference>
<reference evidence="1" key="1">
    <citation type="submission" date="2015-11" db="EMBL/GenBank/DDBJ databases">
        <title>De novo transcriptome assembly of four potential Pierce s Disease insect vectors from Arizona vineyards.</title>
        <authorList>
            <person name="Tassone E.E."/>
        </authorList>
    </citation>
    <scope>NUCLEOTIDE SEQUENCE</scope>
</reference>
<name>A0A1B6IV62_9HEMI</name>
<proteinExistence type="predicted"/>
<organism evidence="1">
    <name type="scientific">Homalodisca liturata</name>
    <dbReference type="NCBI Taxonomy" id="320908"/>
    <lineage>
        <taxon>Eukaryota</taxon>
        <taxon>Metazoa</taxon>
        <taxon>Ecdysozoa</taxon>
        <taxon>Arthropoda</taxon>
        <taxon>Hexapoda</taxon>
        <taxon>Insecta</taxon>
        <taxon>Pterygota</taxon>
        <taxon>Neoptera</taxon>
        <taxon>Paraneoptera</taxon>
        <taxon>Hemiptera</taxon>
        <taxon>Auchenorrhyncha</taxon>
        <taxon>Membracoidea</taxon>
        <taxon>Cicadellidae</taxon>
        <taxon>Cicadellinae</taxon>
        <taxon>Proconiini</taxon>
        <taxon>Homalodisca</taxon>
    </lineage>
</organism>
<evidence type="ECO:0000313" key="1">
    <source>
        <dbReference type="EMBL" id="JAS90825.1"/>
    </source>
</evidence>